<dbReference type="SUPFAM" id="SSF47336">
    <property type="entry name" value="ACP-like"/>
    <property type="match status" value="1"/>
</dbReference>
<evidence type="ECO:0000256" key="1">
    <source>
        <dbReference type="SAM" id="MobiDB-lite"/>
    </source>
</evidence>
<evidence type="ECO:0008006" key="4">
    <source>
        <dbReference type="Google" id="ProtNLM"/>
    </source>
</evidence>
<feature type="region of interest" description="Disordered" evidence="1">
    <location>
        <begin position="310"/>
        <end position="329"/>
    </location>
</feature>
<proteinExistence type="predicted"/>
<dbReference type="EMBL" id="POUB01000007">
    <property type="protein sequence ID" value="PZG02543.1"/>
    <property type="molecule type" value="Genomic_DNA"/>
</dbReference>
<dbReference type="Gene3D" id="1.10.1200.10">
    <property type="entry name" value="ACP-like"/>
    <property type="match status" value="1"/>
</dbReference>
<gene>
    <name evidence="2" type="ORF">C1I99_02170</name>
</gene>
<reference evidence="2 3" key="1">
    <citation type="submission" date="2018-01" db="EMBL/GenBank/DDBJ databases">
        <title>Draft genome sequence of Salinispora sp. 13K206.</title>
        <authorList>
            <person name="Sahin N."/>
            <person name="Saygin H."/>
            <person name="Ay H."/>
        </authorList>
    </citation>
    <scope>NUCLEOTIDE SEQUENCE [LARGE SCALE GENOMIC DNA]</scope>
    <source>
        <strain evidence="2 3">13K206</strain>
    </source>
</reference>
<dbReference type="OrthoDB" id="4128649at2"/>
<sequence length="415" mass="44381">MLVVPPVPTRSREWTPILAGLRADLLDCLQVNLAALADRAYRPGAHLAFGAALRFDPAPGPAGPPTVVAGPDQRLAEADELLGLRVDQRWDDVSGARLRELVTRRAPLYVVADAFTMGWLPYAGNQHMEHSFLLVEGGQTCLVVDGYHNSTQWGDVRPGAWRLSAAEFDAAVPRASAMTITAVGAPSLDRAVVLRTNAAVLSRATNRIEEYLSAVRDRAGEPEVASQLVLDVWLLGRSRALHAAWLAAQPERIGAAETAGQAESWLALAAQSYVTMRRVRRNGAFPAAVLDQLAELLRGDVALARRLAGDDAPPVATGPASPPPEPVDPDQIRAVLVAEVGAVFGVGAEVLATGPALRTLPGFNSFRLVEVIERVETRLGVEVDPDHLTGTALHDLDSLHALFRRARQSARMAAG</sequence>
<keyword evidence="3" id="KW-1185">Reference proteome</keyword>
<dbReference type="AlphaFoldDB" id="A0A2W2CVJ9"/>
<dbReference type="InterPro" id="IPR036736">
    <property type="entry name" value="ACP-like_sf"/>
</dbReference>
<comment type="caution">
    <text evidence="2">The sequence shown here is derived from an EMBL/GenBank/DDBJ whole genome shotgun (WGS) entry which is preliminary data.</text>
</comment>
<dbReference type="RefSeq" id="WP_111132466.1">
    <property type="nucleotide sequence ID" value="NZ_POUB01000007.1"/>
</dbReference>
<evidence type="ECO:0000313" key="3">
    <source>
        <dbReference type="Proteomes" id="UP000248749"/>
    </source>
</evidence>
<evidence type="ECO:0000313" key="2">
    <source>
        <dbReference type="EMBL" id="PZG02543.1"/>
    </source>
</evidence>
<accession>A0A2W2CVJ9</accession>
<protein>
    <recommendedName>
        <fullName evidence="4">Carrier domain-containing protein</fullName>
    </recommendedName>
</protein>
<name>A0A2W2CVJ9_9ACTN</name>
<dbReference type="Proteomes" id="UP000248749">
    <property type="component" value="Unassembled WGS sequence"/>
</dbReference>
<organism evidence="2 3">
    <name type="scientific">Micromonospora deserti</name>
    <dbReference type="NCBI Taxonomy" id="2070366"/>
    <lineage>
        <taxon>Bacteria</taxon>
        <taxon>Bacillati</taxon>
        <taxon>Actinomycetota</taxon>
        <taxon>Actinomycetes</taxon>
        <taxon>Micromonosporales</taxon>
        <taxon>Micromonosporaceae</taxon>
        <taxon>Micromonospora</taxon>
    </lineage>
</organism>